<dbReference type="GO" id="GO:0009432">
    <property type="term" value="P:SOS response"/>
    <property type="evidence" value="ECO:0007669"/>
    <property type="project" value="UniProtKB-UniRule"/>
</dbReference>
<keyword evidence="10 12" id="KW-0234">DNA repair</keyword>
<dbReference type="PROSITE" id="PS00617">
    <property type="entry name" value="RECF_1"/>
    <property type="match status" value="1"/>
</dbReference>
<dbReference type="PANTHER" id="PTHR32182">
    <property type="entry name" value="DNA REPLICATION AND REPAIR PROTEIN RECF"/>
    <property type="match status" value="1"/>
</dbReference>
<dbReference type="InterPro" id="IPR027417">
    <property type="entry name" value="P-loop_NTPase"/>
</dbReference>
<dbReference type="GO" id="GO:0005524">
    <property type="term" value="F:ATP binding"/>
    <property type="evidence" value="ECO:0007669"/>
    <property type="project" value="UniProtKB-UniRule"/>
</dbReference>
<dbReference type="AlphaFoldDB" id="A0A386H078"/>
<dbReference type="Proteomes" id="UP000266301">
    <property type="component" value="Chromosome"/>
</dbReference>
<evidence type="ECO:0000256" key="5">
    <source>
        <dbReference type="ARBA" id="ARBA00022705"/>
    </source>
</evidence>
<evidence type="ECO:0000313" key="16">
    <source>
        <dbReference type="Proteomes" id="UP000266301"/>
    </source>
</evidence>
<dbReference type="InterPro" id="IPR001238">
    <property type="entry name" value="DNA-binding_RecF"/>
</dbReference>
<dbReference type="InterPro" id="IPR003395">
    <property type="entry name" value="RecF/RecN/SMC_N"/>
</dbReference>
<evidence type="ECO:0000256" key="6">
    <source>
        <dbReference type="ARBA" id="ARBA00022741"/>
    </source>
</evidence>
<evidence type="ECO:0000313" key="15">
    <source>
        <dbReference type="EMBL" id="AYD39050.1"/>
    </source>
</evidence>
<keyword evidence="6 12" id="KW-0547">Nucleotide-binding</keyword>
<dbReference type="NCBIfam" id="TIGR00611">
    <property type="entry name" value="recf"/>
    <property type="match status" value="1"/>
</dbReference>
<dbReference type="KEGG" id="cfer:D4Z93_00020"/>
<evidence type="ECO:0000256" key="3">
    <source>
        <dbReference type="ARBA" id="ARBA00020170"/>
    </source>
</evidence>
<dbReference type="InterPro" id="IPR018078">
    <property type="entry name" value="DNA-binding_RecF_CS"/>
</dbReference>
<feature type="binding site" evidence="12">
    <location>
        <begin position="30"/>
        <end position="37"/>
    </location>
    <ligand>
        <name>ATP</name>
        <dbReference type="ChEBI" id="CHEBI:30616"/>
    </ligand>
</feature>
<dbReference type="Pfam" id="PF02463">
    <property type="entry name" value="SMC_N"/>
    <property type="match status" value="1"/>
</dbReference>
<comment type="function">
    <text evidence="12 13">The RecF protein is involved in DNA metabolism; it is required for DNA replication and normal SOS inducibility. RecF binds preferentially to single-stranded, linear DNA. It also seems to bind ATP.</text>
</comment>
<dbReference type="Gene3D" id="1.20.1050.90">
    <property type="entry name" value="RecF/RecN/SMC, N-terminal domain"/>
    <property type="match status" value="1"/>
</dbReference>
<dbReference type="InterPro" id="IPR042174">
    <property type="entry name" value="RecF_2"/>
</dbReference>
<keyword evidence="9 12" id="KW-0238">DNA-binding</keyword>
<dbReference type="Gene3D" id="3.40.50.300">
    <property type="entry name" value="P-loop containing nucleotide triphosphate hydrolases"/>
    <property type="match status" value="1"/>
</dbReference>
<organism evidence="15 16">
    <name type="scientific">Clostridium fermenticellae</name>
    <dbReference type="NCBI Taxonomy" id="2068654"/>
    <lineage>
        <taxon>Bacteria</taxon>
        <taxon>Bacillati</taxon>
        <taxon>Bacillota</taxon>
        <taxon>Clostridia</taxon>
        <taxon>Eubacteriales</taxon>
        <taxon>Clostridiaceae</taxon>
        <taxon>Clostridium</taxon>
    </lineage>
</organism>
<accession>A0A386H078</accession>
<dbReference type="PANTHER" id="PTHR32182:SF0">
    <property type="entry name" value="DNA REPLICATION AND REPAIR PROTEIN RECF"/>
    <property type="match status" value="1"/>
</dbReference>
<dbReference type="SUPFAM" id="SSF52540">
    <property type="entry name" value="P-loop containing nucleoside triphosphate hydrolases"/>
    <property type="match status" value="1"/>
</dbReference>
<sequence length="363" mass="42343">MYIKNLQFIDFRNYKKVNIELNKNTNIFIGDNAQGKTNILEGIYYCSIGKSQRTSRDKELINWNGKEAYLNLYVVKDRLNKKIEIKIFKDGKKGININSIKVNKMSELMGVLNVVMFSPDDLKIVKESPSYRRKFLDIELCKLSKRYYFNLQQYNKVLAQRNIILKDSSENKLKIIDIYDEQLSKYGSEIISLRNKYVKKLENKGKIIHRDITSGKEKLELFYITDVSITDNLKENMLKRLKENRSKDFQRKITSIGPHKDDFEVKINGMNVRNYGSQGQQRTSVLTIKFASFEIIKDLMGEYPVLLLDDVLSELDASRQKYILNSINGIQTFITCTGIGDIKKYLKDQSELFVVQKGRIQKV</sequence>
<name>A0A386H078_9CLOT</name>
<dbReference type="EMBL" id="CP032416">
    <property type="protein sequence ID" value="AYD39050.1"/>
    <property type="molecule type" value="Genomic_DNA"/>
</dbReference>
<dbReference type="GO" id="GO:0005737">
    <property type="term" value="C:cytoplasm"/>
    <property type="evidence" value="ECO:0007669"/>
    <property type="project" value="UniProtKB-SubCell"/>
</dbReference>
<dbReference type="HAMAP" id="MF_00365">
    <property type="entry name" value="RecF"/>
    <property type="match status" value="1"/>
</dbReference>
<feature type="domain" description="RecF/RecN/SMC N-terminal" evidence="14">
    <location>
        <begin position="2"/>
        <end position="336"/>
    </location>
</feature>
<dbReference type="GO" id="GO:0000731">
    <property type="term" value="P:DNA synthesis involved in DNA repair"/>
    <property type="evidence" value="ECO:0007669"/>
    <property type="project" value="TreeGrafter"/>
</dbReference>
<evidence type="ECO:0000259" key="14">
    <source>
        <dbReference type="Pfam" id="PF02463"/>
    </source>
</evidence>
<dbReference type="GO" id="GO:0003697">
    <property type="term" value="F:single-stranded DNA binding"/>
    <property type="evidence" value="ECO:0007669"/>
    <property type="project" value="UniProtKB-UniRule"/>
</dbReference>
<keyword evidence="11 12" id="KW-0742">SOS response</keyword>
<evidence type="ECO:0000256" key="13">
    <source>
        <dbReference type="RuleBase" id="RU000578"/>
    </source>
</evidence>
<keyword evidence="8 12" id="KW-0067">ATP-binding</keyword>
<evidence type="ECO:0000256" key="10">
    <source>
        <dbReference type="ARBA" id="ARBA00023204"/>
    </source>
</evidence>
<evidence type="ECO:0000256" key="1">
    <source>
        <dbReference type="ARBA" id="ARBA00004496"/>
    </source>
</evidence>
<evidence type="ECO:0000256" key="11">
    <source>
        <dbReference type="ARBA" id="ARBA00023236"/>
    </source>
</evidence>
<gene>
    <name evidence="12 15" type="primary">recF</name>
    <name evidence="15" type="ORF">D4Z93_00020</name>
</gene>
<comment type="similarity">
    <text evidence="2 12 13">Belongs to the RecF family.</text>
</comment>
<evidence type="ECO:0000256" key="8">
    <source>
        <dbReference type="ARBA" id="ARBA00022840"/>
    </source>
</evidence>
<proteinExistence type="inferred from homology"/>
<evidence type="ECO:0000256" key="2">
    <source>
        <dbReference type="ARBA" id="ARBA00008016"/>
    </source>
</evidence>
<dbReference type="RefSeq" id="WP_119969761.1">
    <property type="nucleotide sequence ID" value="NZ_CP032416.1"/>
</dbReference>
<evidence type="ECO:0000256" key="7">
    <source>
        <dbReference type="ARBA" id="ARBA00022763"/>
    </source>
</evidence>
<dbReference type="OrthoDB" id="9803889at2"/>
<keyword evidence="5 12" id="KW-0235">DNA replication</keyword>
<keyword evidence="16" id="KW-1185">Reference proteome</keyword>
<keyword evidence="7 12" id="KW-0227">DNA damage</keyword>
<evidence type="ECO:0000256" key="9">
    <source>
        <dbReference type="ARBA" id="ARBA00023125"/>
    </source>
</evidence>
<protein>
    <recommendedName>
        <fullName evidence="3 12">DNA replication and repair protein RecF</fullName>
    </recommendedName>
</protein>
<keyword evidence="4 12" id="KW-0963">Cytoplasm</keyword>
<evidence type="ECO:0000256" key="4">
    <source>
        <dbReference type="ARBA" id="ARBA00022490"/>
    </source>
</evidence>
<reference evidence="15 16" key="1">
    <citation type="journal article" date="2019" name="Int. J. Syst. Evol. Microbiol.">
        <title>Clostridium fermenticellae sp. nov., isolated from the mud in a fermentation cellar for the production of the Chinese liquor, baijiu.</title>
        <authorList>
            <person name="Xu P.X."/>
            <person name="Chai L.J."/>
            <person name="Qiu T."/>
            <person name="Zhang X.J."/>
            <person name="Lu Z.M."/>
            <person name="Xiao C."/>
            <person name="Wang S.T."/>
            <person name="Shen C.H."/>
            <person name="Shi J.S."/>
            <person name="Xu Z.H."/>
        </authorList>
    </citation>
    <scope>NUCLEOTIDE SEQUENCE [LARGE SCALE GENOMIC DNA]</scope>
    <source>
        <strain evidence="15 16">JN500901</strain>
    </source>
</reference>
<dbReference type="GO" id="GO:0006260">
    <property type="term" value="P:DNA replication"/>
    <property type="evidence" value="ECO:0007669"/>
    <property type="project" value="UniProtKB-UniRule"/>
</dbReference>
<dbReference type="PROSITE" id="PS00618">
    <property type="entry name" value="RECF_2"/>
    <property type="match status" value="1"/>
</dbReference>
<evidence type="ECO:0000256" key="12">
    <source>
        <dbReference type="HAMAP-Rule" id="MF_00365"/>
    </source>
</evidence>
<dbReference type="GO" id="GO:0006302">
    <property type="term" value="P:double-strand break repair"/>
    <property type="evidence" value="ECO:0007669"/>
    <property type="project" value="TreeGrafter"/>
</dbReference>
<dbReference type="CDD" id="cd03242">
    <property type="entry name" value="ABC_RecF"/>
    <property type="match status" value="1"/>
</dbReference>
<comment type="subcellular location">
    <subcellularLocation>
        <location evidence="1 12 13">Cytoplasm</location>
    </subcellularLocation>
</comment>